<keyword evidence="3" id="KW-0378">Hydrolase</keyword>
<gene>
    <name evidence="5" type="ORF">WMG39_08115</name>
</gene>
<evidence type="ECO:0000313" key="5">
    <source>
        <dbReference type="EMBL" id="MEK0184822.1"/>
    </source>
</evidence>
<evidence type="ECO:0000256" key="2">
    <source>
        <dbReference type="ARBA" id="ARBA00022759"/>
    </source>
</evidence>
<keyword evidence="2" id="KW-0255">Endonuclease</keyword>
<dbReference type="PROSITE" id="PS50830">
    <property type="entry name" value="TNASE_3"/>
    <property type="match status" value="1"/>
</dbReference>
<protein>
    <submittedName>
        <fullName evidence="5">Thermonuclease family protein</fullName>
    </submittedName>
</protein>
<dbReference type="InterPro" id="IPR016071">
    <property type="entry name" value="Staphylococal_nuclease_OB-fold"/>
</dbReference>
<feature type="domain" description="TNase-like" evidence="4">
    <location>
        <begin position="6"/>
        <end position="133"/>
    </location>
</feature>
<evidence type="ECO:0000259" key="4">
    <source>
        <dbReference type="PROSITE" id="PS50830"/>
    </source>
</evidence>
<dbReference type="SUPFAM" id="SSF50199">
    <property type="entry name" value="Staphylococcal nuclease"/>
    <property type="match status" value="1"/>
</dbReference>
<dbReference type="Pfam" id="PF00565">
    <property type="entry name" value="SNase"/>
    <property type="match status" value="1"/>
</dbReference>
<accession>A0ABU8YKE7</accession>
<dbReference type="EMBL" id="JBBLXS010000075">
    <property type="protein sequence ID" value="MEK0184822.1"/>
    <property type="molecule type" value="Genomic_DNA"/>
</dbReference>
<dbReference type="InterPro" id="IPR035437">
    <property type="entry name" value="SNase_OB-fold_sf"/>
</dbReference>
<keyword evidence="6" id="KW-1185">Reference proteome</keyword>
<dbReference type="SMART" id="SM00318">
    <property type="entry name" value="SNc"/>
    <property type="match status" value="1"/>
</dbReference>
<dbReference type="PANTHER" id="PTHR12302:SF3">
    <property type="entry name" value="SERINE_THREONINE-PROTEIN KINASE 31"/>
    <property type="match status" value="1"/>
</dbReference>
<dbReference type="Gene3D" id="2.40.50.90">
    <property type="match status" value="1"/>
</dbReference>
<sequence>MPTNLAEYEVVPNSVHDGDTLRVRSQSGEVLKVRFACVDAPELKQPLGEESRNYLRSIISKGGNKVKLQPITLDRYGRTVAQLWNSSGLIQSQMVVAGWAYGYEQYKKDCPNWSAIESAQTQAQNEKVGIWKVPQQKPWDYRKANR</sequence>
<dbReference type="RefSeq" id="WP_340541372.1">
    <property type="nucleotide sequence ID" value="NZ_JBBLXS010000075.1"/>
</dbReference>
<dbReference type="Proteomes" id="UP001384579">
    <property type="component" value="Unassembled WGS sequence"/>
</dbReference>
<reference evidence="5 6" key="1">
    <citation type="journal article" date="2020" name="Harmful Algae">
        <title>Molecular and morphological characterization of a novel dihydroanatoxin-a producing Microcoleus species (cyanobacteria) from the Russian River, California, USA.</title>
        <authorList>
            <person name="Conklin K.Y."/>
            <person name="Stancheva R."/>
            <person name="Otten T.G."/>
            <person name="Fadness R."/>
            <person name="Boyer G.L."/>
            <person name="Read B."/>
            <person name="Zhang X."/>
            <person name="Sheath R.G."/>
        </authorList>
    </citation>
    <scope>NUCLEOTIDE SEQUENCE [LARGE SCALE GENOMIC DNA]</scope>
    <source>
        <strain evidence="5 6">PTRS2</strain>
    </source>
</reference>
<evidence type="ECO:0000256" key="1">
    <source>
        <dbReference type="ARBA" id="ARBA00022722"/>
    </source>
</evidence>
<proteinExistence type="predicted"/>
<comment type="caution">
    <text evidence="5">The sequence shown here is derived from an EMBL/GenBank/DDBJ whole genome shotgun (WGS) entry which is preliminary data.</text>
</comment>
<dbReference type="PANTHER" id="PTHR12302">
    <property type="entry name" value="EBNA2 BINDING PROTEIN P100"/>
    <property type="match status" value="1"/>
</dbReference>
<keyword evidence="1" id="KW-0540">Nuclease</keyword>
<organism evidence="5 6">
    <name type="scientific">Microcoleus anatoxicus PTRS2</name>
    <dbReference type="NCBI Taxonomy" id="2705321"/>
    <lineage>
        <taxon>Bacteria</taxon>
        <taxon>Bacillati</taxon>
        <taxon>Cyanobacteriota</taxon>
        <taxon>Cyanophyceae</taxon>
        <taxon>Oscillatoriophycideae</taxon>
        <taxon>Oscillatoriales</taxon>
        <taxon>Microcoleaceae</taxon>
        <taxon>Microcoleus</taxon>
        <taxon>Microcoleus anatoxicus</taxon>
    </lineage>
</organism>
<evidence type="ECO:0000256" key="3">
    <source>
        <dbReference type="ARBA" id="ARBA00022801"/>
    </source>
</evidence>
<name>A0ABU8YKE7_9CYAN</name>
<evidence type="ECO:0000313" key="6">
    <source>
        <dbReference type="Proteomes" id="UP001384579"/>
    </source>
</evidence>